<accession>A0A5M9MCD3</accession>
<sequence length="76" mass="8532">MSALLLGVCKADGNADDKILLLWKVAYNDGEYWARAYYPISSLGKYYKEDNDGEDYDSPETRFAARQPSPNPHAGE</sequence>
<comment type="caution">
    <text evidence="2">The sequence shown here is derived from an EMBL/GenBank/DDBJ whole genome shotgun (WGS) entry which is preliminary data.</text>
</comment>
<dbReference type="RefSeq" id="XP_033421561.1">
    <property type="nucleotide sequence ID" value="XM_033575706.1"/>
</dbReference>
<dbReference type="AlphaFoldDB" id="A0A5M9MCD3"/>
<organism evidence="2 3">
    <name type="scientific">Aspergillus tanneri</name>
    <dbReference type="NCBI Taxonomy" id="1220188"/>
    <lineage>
        <taxon>Eukaryota</taxon>
        <taxon>Fungi</taxon>
        <taxon>Dikarya</taxon>
        <taxon>Ascomycota</taxon>
        <taxon>Pezizomycotina</taxon>
        <taxon>Eurotiomycetes</taxon>
        <taxon>Eurotiomycetidae</taxon>
        <taxon>Eurotiales</taxon>
        <taxon>Aspergillaceae</taxon>
        <taxon>Aspergillus</taxon>
        <taxon>Aspergillus subgen. Circumdati</taxon>
    </lineage>
</organism>
<evidence type="ECO:0000313" key="3">
    <source>
        <dbReference type="Proteomes" id="UP000324241"/>
    </source>
</evidence>
<protein>
    <submittedName>
        <fullName evidence="2">Uncharacterized protein</fullName>
    </submittedName>
</protein>
<dbReference type="GeneID" id="54333841"/>
<gene>
    <name evidence="2" type="ORF">ATNIH1004_011140</name>
</gene>
<evidence type="ECO:0000256" key="1">
    <source>
        <dbReference type="SAM" id="MobiDB-lite"/>
    </source>
</evidence>
<feature type="region of interest" description="Disordered" evidence="1">
    <location>
        <begin position="49"/>
        <end position="76"/>
    </location>
</feature>
<dbReference type="EMBL" id="QUQM01000008">
    <property type="protein sequence ID" value="KAA8642199.1"/>
    <property type="molecule type" value="Genomic_DNA"/>
</dbReference>
<reference evidence="2 3" key="1">
    <citation type="submission" date="2019-08" db="EMBL/GenBank/DDBJ databases">
        <title>The genome sequence of a newly discovered highly antifungal drug resistant Aspergillus species, Aspergillus tanneri NIH 1004.</title>
        <authorList>
            <person name="Mounaud S."/>
            <person name="Singh I."/>
            <person name="Joardar V."/>
            <person name="Pakala S."/>
            <person name="Pakala S."/>
            <person name="Venepally P."/>
            <person name="Chung J.K."/>
            <person name="Losada L."/>
            <person name="Nierman W.C."/>
        </authorList>
    </citation>
    <scope>NUCLEOTIDE SEQUENCE [LARGE SCALE GENOMIC DNA]</scope>
    <source>
        <strain evidence="2 3">NIH1004</strain>
    </source>
</reference>
<name>A0A5M9MCD3_9EURO</name>
<evidence type="ECO:0000313" key="2">
    <source>
        <dbReference type="EMBL" id="KAA8642199.1"/>
    </source>
</evidence>
<proteinExistence type="predicted"/>
<dbReference type="Proteomes" id="UP000324241">
    <property type="component" value="Unassembled WGS sequence"/>
</dbReference>